<dbReference type="SUPFAM" id="SSF51430">
    <property type="entry name" value="NAD(P)-linked oxidoreductase"/>
    <property type="match status" value="1"/>
</dbReference>
<evidence type="ECO:0000313" key="4">
    <source>
        <dbReference type="Proteomes" id="UP000078512"/>
    </source>
</evidence>
<dbReference type="Proteomes" id="UP000078512">
    <property type="component" value="Unassembled WGS sequence"/>
</dbReference>
<dbReference type="GO" id="GO:0016491">
    <property type="term" value="F:oxidoreductase activity"/>
    <property type="evidence" value="ECO:0007669"/>
    <property type="project" value="UniProtKB-KW"/>
</dbReference>
<dbReference type="InterPro" id="IPR036812">
    <property type="entry name" value="NAD(P)_OxRdtase_dom_sf"/>
</dbReference>
<organism evidence="3 4">
    <name type="scientific">Linnemannia elongata AG-77</name>
    <dbReference type="NCBI Taxonomy" id="1314771"/>
    <lineage>
        <taxon>Eukaryota</taxon>
        <taxon>Fungi</taxon>
        <taxon>Fungi incertae sedis</taxon>
        <taxon>Mucoromycota</taxon>
        <taxon>Mortierellomycotina</taxon>
        <taxon>Mortierellomycetes</taxon>
        <taxon>Mortierellales</taxon>
        <taxon>Mortierellaceae</taxon>
        <taxon>Linnemannia</taxon>
    </lineage>
</organism>
<evidence type="ECO:0000259" key="2">
    <source>
        <dbReference type="Pfam" id="PF00248"/>
    </source>
</evidence>
<dbReference type="InterPro" id="IPR050523">
    <property type="entry name" value="AKR_Detox_Biosynth"/>
</dbReference>
<name>A0A197JWR4_9FUNG</name>
<dbReference type="PANTHER" id="PTHR43364:SF4">
    <property type="entry name" value="NAD(P)-LINKED OXIDOREDUCTASE SUPERFAMILY PROTEIN"/>
    <property type="match status" value="1"/>
</dbReference>
<dbReference type="STRING" id="1314771.A0A197JWR4"/>
<dbReference type="OrthoDB" id="2310150at2759"/>
<dbReference type="SMR" id="A0A197JWR4"/>
<dbReference type="InterPro" id="IPR023210">
    <property type="entry name" value="NADP_OxRdtase_dom"/>
</dbReference>
<dbReference type="AlphaFoldDB" id="A0A197JWR4"/>
<evidence type="ECO:0000313" key="3">
    <source>
        <dbReference type="EMBL" id="OAQ28886.1"/>
    </source>
</evidence>
<dbReference type="EMBL" id="KV442045">
    <property type="protein sequence ID" value="OAQ28886.1"/>
    <property type="molecule type" value="Genomic_DNA"/>
</dbReference>
<keyword evidence="4" id="KW-1185">Reference proteome</keyword>
<accession>A0A197JWR4</accession>
<evidence type="ECO:0000256" key="1">
    <source>
        <dbReference type="ARBA" id="ARBA00023002"/>
    </source>
</evidence>
<proteinExistence type="predicted"/>
<protein>
    <submittedName>
        <fullName evidence="3">Aflatoxin B1 aldehyde reductase member 2</fullName>
    </submittedName>
</protein>
<sequence length="350" mass="39553">MTSTTTANIPRVILGTMTFGLENTNADTSVVRIRGVENVAPFLTTFHAHGHIEIDTARIYCNGDTETVLSQLPTAHLKIATKVYPLAPGSHNKENLPKQFRESLKALNAEKVDILYLHAPDYSVPYEETVKAIDDLYKEGLFERFGLSNYSAWNVAQIYEICKQHGYVRPSVYQGMYNPIARSVTIELLPCLKHYNIGFYAYNPISGGMLSGKYKFAEDEVKEGGRYDPNTRFGKLFRDRYWTKTNFEAVQDLTKVATANNLTLLEATLRWMRHHSGLEAKDGIIIGASTVAQLEESLTELDKGPLPEEMIKAFDDAWEHVKPTTNWYFRGPESPTLVHLLKLDLEKDGK</sequence>
<feature type="domain" description="NADP-dependent oxidoreductase" evidence="2">
    <location>
        <begin position="12"/>
        <end position="318"/>
    </location>
</feature>
<dbReference type="Pfam" id="PF00248">
    <property type="entry name" value="Aldo_ket_red"/>
    <property type="match status" value="1"/>
</dbReference>
<reference evidence="3 4" key="1">
    <citation type="submission" date="2016-05" db="EMBL/GenBank/DDBJ databases">
        <title>Genome sequencing reveals origins of a unique bacterial endosymbiosis in the earliest lineages of terrestrial Fungi.</title>
        <authorList>
            <consortium name="DOE Joint Genome Institute"/>
            <person name="Uehling J."/>
            <person name="Gryganskyi A."/>
            <person name="Hameed K."/>
            <person name="Tschaplinski T."/>
            <person name="Misztal P."/>
            <person name="Wu S."/>
            <person name="Desiro A."/>
            <person name="Vande Pol N."/>
            <person name="Du Z.-Y."/>
            <person name="Zienkiewicz A."/>
            <person name="Zienkiewicz K."/>
            <person name="Morin E."/>
            <person name="Tisserant E."/>
            <person name="Splivallo R."/>
            <person name="Hainaut M."/>
            <person name="Henrissat B."/>
            <person name="Ohm R."/>
            <person name="Kuo A."/>
            <person name="Yan J."/>
            <person name="Lipzen A."/>
            <person name="Nolan M."/>
            <person name="Labutti K."/>
            <person name="Barry K."/>
            <person name="Goldstein A."/>
            <person name="Labbe J."/>
            <person name="Schadt C."/>
            <person name="Tuskan G."/>
            <person name="Grigoriev I."/>
            <person name="Martin F."/>
            <person name="Vilgalys R."/>
            <person name="Bonito G."/>
        </authorList>
    </citation>
    <scope>NUCLEOTIDE SEQUENCE [LARGE SCALE GENOMIC DNA]</scope>
    <source>
        <strain evidence="3 4">AG-77</strain>
    </source>
</reference>
<keyword evidence="1" id="KW-0560">Oxidoreductase</keyword>
<gene>
    <name evidence="3" type="ORF">K457DRAFT_95500</name>
</gene>
<dbReference type="CDD" id="cd19075">
    <property type="entry name" value="AKR_AKR7A1-5"/>
    <property type="match status" value="1"/>
</dbReference>
<dbReference type="Gene3D" id="3.20.20.100">
    <property type="entry name" value="NADP-dependent oxidoreductase domain"/>
    <property type="match status" value="1"/>
</dbReference>
<dbReference type="PANTHER" id="PTHR43364">
    <property type="entry name" value="NADH-SPECIFIC METHYLGLYOXAL REDUCTASE-RELATED"/>
    <property type="match status" value="1"/>
</dbReference>